<evidence type="ECO:0000256" key="3">
    <source>
        <dbReference type="ARBA" id="ARBA00022801"/>
    </source>
</evidence>
<feature type="domain" description="Glycoside hydrolase family 38 central" evidence="5">
    <location>
        <begin position="276"/>
        <end position="354"/>
    </location>
</feature>
<accession>A0ABN4NGS3</accession>
<protein>
    <submittedName>
        <fullName evidence="6">Alpha-mannosidase</fullName>
    </submittedName>
</protein>
<dbReference type="InterPro" id="IPR028995">
    <property type="entry name" value="Glyco_hydro_57/38_cen_sf"/>
</dbReference>
<dbReference type="InterPro" id="IPR037094">
    <property type="entry name" value="Glyco_hydro_38_cen_sf"/>
</dbReference>
<keyword evidence="3" id="KW-0378">Hydrolase</keyword>
<dbReference type="PANTHER" id="PTHR46017:SF2">
    <property type="entry name" value="MANNOSYLGLYCERATE HYDROLASE"/>
    <property type="match status" value="1"/>
</dbReference>
<dbReference type="InterPro" id="IPR015341">
    <property type="entry name" value="Glyco_hydro_38_cen"/>
</dbReference>
<name>A0ABN4NGS3_9BACL</name>
<dbReference type="InterPro" id="IPR041147">
    <property type="entry name" value="GH38_C"/>
</dbReference>
<comment type="similarity">
    <text evidence="1">Belongs to the glycosyl hydrolase 38 family.</text>
</comment>
<dbReference type="InterPro" id="IPR011682">
    <property type="entry name" value="Glyco_hydro_38_C"/>
</dbReference>
<dbReference type="PANTHER" id="PTHR46017">
    <property type="entry name" value="ALPHA-MANNOSIDASE 2C1"/>
    <property type="match status" value="1"/>
</dbReference>
<dbReference type="Pfam" id="PF17677">
    <property type="entry name" value="Glyco_hydro38C2"/>
    <property type="match status" value="1"/>
</dbReference>
<dbReference type="EMBL" id="CP014342">
    <property type="protein sequence ID" value="AMX83858.1"/>
    <property type="molecule type" value="Genomic_DNA"/>
</dbReference>
<proteinExistence type="inferred from homology"/>
<dbReference type="SUPFAM" id="SSF74650">
    <property type="entry name" value="Galactose mutarotase-like"/>
    <property type="match status" value="1"/>
</dbReference>
<dbReference type="Proteomes" id="UP000076226">
    <property type="component" value="Chromosome"/>
</dbReference>
<dbReference type="Gene3D" id="2.70.98.30">
    <property type="entry name" value="Golgi alpha-mannosidase II, domain 4"/>
    <property type="match status" value="1"/>
</dbReference>
<dbReference type="SUPFAM" id="SSF88713">
    <property type="entry name" value="Glycoside hydrolase/deacetylase"/>
    <property type="match status" value="1"/>
</dbReference>
<dbReference type="Pfam" id="PF09261">
    <property type="entry name" value="Alpha-mann_mid"/>
    <property type="match status" value="1"/>
</dbReference>
<dbReference type="SMART" id="SM00872">
    <property type="entry name" value="Alpha-mann_mid"/>
    <property type="match status" value="1"/>
</dbReference>
<reference evidence="6 7" key="1">
    <citation type="submission" date="2016-02" db="EMBL/GenBank/DDBJ databases">
        <title>Complete genome sequence of Geobacillus subterraneus KCTC 3922T.</title>
        <authorList>
            <person name="Lee D.-W."/>
            <person name="Lee Y.-J."/>
            <person name="Lee S.-J."/>
            <person name="Park G.-S."/>
            <person name="Lee S.-J."/>
            <person name="Shin J.-H."/>
        </authorList>
    </citation>
    <scope>NUCLEOTIDE SEQUENCE [LARGE SCALE GENOMIC DNA]</scope>
    <source>
        <strain evidence="6 7">KCTC 3922</strain>
    </source>
</reference>
<dbReference type="Gene3D" id="1.20.1270.50">
    <property type="entry name" value="Glycoside hydrolase family 38, central domain"/>
    <property type="match status" value="1"/>
</dbReference>
<sequence>MKRYVHIVPHVHWDREWYFSAEESRILLVNDMEEILEMLETNRDYPYFVLDGQTVVLEDYLAVKPEQKERIRRLVQEGKLIIGPWYTQTDEMVVGGESIVRNLLYGLKDCQEFGEPMQIGYLPDSFGQSAQMPQILNGFGIKRAIFWRGVSERHGTDKTEFYWVSDDGSKVLVQLFPLGYAIGKYLPTDEAKLKERMDKYFAVLDRGATTDHILIPNGHDQMPIQKNIFEVIDKLQTLYPERTFFLSRYEHVFEQLEKEEQLPVIRGEFLDGKYMRVHRSIYSTRMDIKAANARIENKVTNVLEPLAAIASTLGFPYEHRLMELIWKEMMKNHAHDSIGCCCSDLVHRDILGRFALAEERADRLITFYMRKMADAMPSDRSVDKLVVYNTLPYERNEPIEAEITTKWKAFRLVDERGEPVEFEVVDETIVDPGLIDRQIVHYGNYDPFVRYTIHFRDRIPAMGYKAYLVQEAEQMNKQAPTAVEQVDTPFYTITVNENGTINIYDKQLQRTFRDVLLLEDVGDDGDEYDFSPLPGDEPIDNKGVKATYSLRQNSYFAYADITYRLPVPADLDSRKAKRNDRFLDVAIRLTVPMDQPLIDVRVRINNEAKDHRVRLYVPTGITSTHSVADNQFGVIRRPVVDPAIDVWEQEGWDERPDAIYPMLTYVGLSDETGGIAVLTNSTREYEIVGEQRDTIAVTLLRSVGYLGKEELVRRPGRPSGIKMATPDSQMLGVSELHFALTTHRGTTEEANVAKRAKQFLTPLYTYNKLPYDAMKMNPVAFSVPYEYSLFSQQEGEVVLSAVKRSEDHRGVIVRFFNPTPQKTEASFQWHGPLSAIWRTNLNETPLAPLVMDAKQQFTVQVKPNEVKTVLVVDQEQKDE</sequence>
<dbReference type="CDD" id="cd10815">
    <property type="entry name" value="GH38N_AMII_EcMngB_like"/>
    <property type="match status" value="1"/>
</dbReference>
<dbReference type="InterPro" id="IPR027291">
    <property type="entry name" value="Glyco_hydro_38_N_sf"/>
</dbReference>
<dbReference type="Pfam" id="PF01074">
    <property type="entry name" value="Glyco_hydro_38N"/>
    <property type="match status" value="1"/>
</dbReference>
<keyword evidence="7" id="KW-1185">Reference proteome</keyword>
<dbReference type="InterPro" id="IPR013780">
    <property type="entry name" value="Glyco_hydro_b"/>
</dbReference>
<evidence type="ECO:0000259" key="5">
    <source>
        <dbReference type="SMART" id="SM00872"/>
    </source>
</evidence>
<keyword evidence="4" id="KW-0326">Glycosidase</keyword>
<keyword evidence="2" id="KW-0479">Metal-binding</keyword>
<dbReference type="InterPro" id="IPR011330">
    <property type="entry name" value="Glyco_hydro/deAcase_b/a-brl"/>
</dbReference>
<dbReference type="Gene3D" id="3.20.110.10">
    <property type="entry name" value="Glycoside hydrolase 38, N terminal domain"/>
    <property type="match status" value="1"/>
</dbReference>
<dbReference type="RefSeq" id="WP_063166138.1">
    <property type="nucleotide sequence ID" value="NZ_CP014342.1"/>
</dbReference>
<evidence type="ECO:0000256" key="2">
    <source>
        <dbReference type="ARBA" id="ARBA00022723"/>
    </source>
</evidence>
<dbReference type="InterPro" id="IPR000602">
    <property type="entry name" value="Glyco_hydro_38_N"/>
</dbReference>
<dbReference type="InterPro" id="IPR011013">
    <property type="entry name" value="Gal_mutarotase_sf_dom"/>
</dbReference>
<evidence type="ECO:0000256" key="4">
    <source>
        <dbReference type="ARBA" id="ARBA00023295"/>
    </source>
</evidence>
<dbReference type="NCBIfam" id="NF007331">
    <property type="entry name" value="PRK09819.1"/>
    <property type="match status" value="1"/>
</dbReference>
<gene>
    <name evidence="6" type="ORF">GS3922_09395</name>
</gene>
<dbReference type="Gene3D" id="2.60.40.2220">
    <property type="match status" value="1"/>
</dbReference>
<organism evidence="6 7">
    <name type="scientific">Geobacillus subterraneus</name>
    <dbReference type="NCBI Taxonomy" id="129338"/>
    <lineage>
        <taxon>Bacteria</taxon>
        <taxon>Bacillati</taxon>
        <taxon>Bacillota</taxon>
        <taxon>Bacilli</taxon>
        <taxon>Bacillales</taxon>
        <taxon>Anoxybacillaceae</taxon>
        <taxon>Geobacillus</taxon>
    </lineage>
</organism>
<evidence type="ECO:0000256" key="1">
    <source>
        <dbReference type="ARBA" id="ARBA00009792"/>
    </source>
</evidence>
<evidence type="ECO:0000313" key="7">
    <source>
        <dbReference type="Proteomes" id="UP000076226"/>
    </source>
</evidence>
<dbReference type="Pfam" id="PF07748">
    <property type="entry name" value="Glyco_hydro_38C"/>
    <property type="match status" value="1"/>
</dbReference>
<dbReference type="Gene3D" id="2.60.40.1180">
    <property type="entry name" value="Golgi alpha-mannosidase II"/>
    <property type="match status" value="1"/>
</dbReference>
<dbReference type="SUPFAM" id="SSF88688">
    <property type="entry name" value="Families 57/38 glycoside transferase middle domain"/>
    <property type="match status" value="1"/>
</dbReference>
<evidence type="ECO:0000313" key="6">
    <source>
        <dbReference type="EMBL" id="AMX83858.1"/>
    </source>
</evidence>